<dbReference type="InterPro" id="IPR025503">
    <property type="entry name" value="DUF4391"/>
</dbReference>
<name>A0ABY5K6V8_9CELL</name>
<dbReference type="Pfam" id="PF14335">
    <property type="entry name" value="DUF4391"/>
    <property type="match status" value="1"/>
</dbReference>
<dbReference type="Proteomes" id="UP001317322">
    <property type="component" value="Chromosome"/>
</dbReference>
<sequence length="239" mass="26485">MVEPVESIPALWQWPPRAAFGRPIPKSKFYERAAVSTRVRELFVDQIAQIIWAFKLSPTTVGLAATDAIPEIDVLEITLKPDVDDVSDDLLTVLNRAIPAPLLLEIRRHPAVGAGGDAQRLTATPTKDRRTTFVSTPWLPSPAERSPLPPALDLAGLHTALLAPLMPHAVRPGESLAELAERAGVIRVLEREIATLRRRVRAERQFNRRAEINRTLRERTAALTALTTTPTSEESPWRS</sequence>
<organism evidence="1 2">
    <name type="scientific">Cellulomonas wangsupingiae</name>
    <dbReference type="NCBI Taxonomy" id="2968085"/>
    <lineage>
        <taxon>Bacteria</taxon>
        <taxon>Bacillati</taxon>
        <taxon>Actinomycetota</taxon>
        <taxon>Actinomycetes</taxon>
        <taxon>Micrococcales</taxon>
        <taxon>Cellulomonadaceae</taxon>
        <taxon>Cellulomonas</taxon>
    </lineage>
</organism>
<protein>
    <submittedName>
        <fullName evidence="1">DUF4391 domain-containing protein</fullName>
    </submittedName>
</protein>
<dbReference type="EMBL" id="CP101989">
    <property type="protein sequence ID" value="UUI64882.1"/>
    <property type="molecule type" value="Genomic_DNA"/>
</dbReference>
<evidence type="ECO:0000313" key="1">
    <source>
        <dbReference type="EMBL" id="UUI64882.1"/>
    </source>
</evidence>
<accession>A0ABY5K6V8</accession>
<reference evidence="1 2" key="1">
    <citation type="submission" date="2022-07" db="EMBL/GenBank/DDBJ databases">
        <title>Novel species in genus cellulomonas.</title>
        <authorList>
            <person name="Ye L."/>
        </authorList>
    </citation>
    <scope>NUCLEOTIDE SEQUENCE [LARGE SCALE GENOMIC DNA]</scope>
    <source>
        <strain evidence="2">zg-Y908</strain>
    </source>
</reference>
<evidence type="ECO:0000313" key="2">
    <source>
        <dbReference type="Proteomes" id="UP001317322"/>
    </source>
</evidence>
<gene>
    <name evidence="1" type="ORF">NP075_17490</name>
</gene>
<dbReference type="RefSeq" id="WP_227563372.1">
    <property type="nucleotide sequence ID" value="NZ_CP101989.1"/>
</dbReference>
<proteinExistence type="predicted"/>
<keyword evidence="2" id="KW-1185">Reference proteome</keyword>